<dbReference type="InterPro" id="IPR050090">
    <property type="entry name" value="Tyrosine_recombinase_XerCD"/>
</dbReference>
<evidence type="ECO:0000256" key="5">
    <source>
        <dbReference type="SAM" id="MobiDB-lite"/>
    </source>
</evidence>
<evidence type="ECO:0000256" key="4">
    <source>
        <dbReference type="PROSITE-ProRule" id="PRU01248"/>
    </source>
</evidence>
<accession>A0ABN2MKN5</accession>
<dbReference type="Gene3D" id="1.10.150.130">
    <property type="match status" value="1"/>
</dbReference>
<dbReference type="RefSeq" id="WP_344138853.1">
    <property type="nucleotide sequence ID" value="NZ_BAAALT010000261.1"/>
</dbReference>
<dbReference type="InterPro" id="IPR002104">
    <property type="entry name" value="Integrase_catalytic"/>
</dbReference>
<dbReference type="PANTHER" id="PTHR30349:SF91">
    <property type="entry name" value="INTA PROTEIN"/>
    <property type="match status" value="1"/>
</dbReference>
<dbReference type="Gene3D" id="1.10.443.10">
    <property type="entry name" value="Intergrase catalytic core"/>
    <property type="match status" value="1"/>
</dbReference>
<organism evidence="8 9">
    <name type="scientific">Luedemannella flava</name>
    <dbReference type="NCBI Taxonomy" id="349316"/>
    <lineage>
        <taxon>Bacteria</taxon>
        <taxon>Bacillati</taxon>
        <taxon>Actinomycetota</taxon>
        <taxon>Actinomycetes</taxon>
        <taxon>Micromonosporales</taxon>
        <taxon>Micromonosporaceae</taxon>
        <taxon>Luedemannella</taxon>
    </lineage>
</organism>
<evidence type="ECO:0000256" key="2">
    <source>
        <dbReference type="ARBA" id="ARBA00023125"/>
    </source>
</evidence>
<comment type="caution">
    <text evidence="8">The sequence shown here is derived from an EMBL/GenBank/DDBJ whole genome shotgun (WGS) entry which is preliminary data.</text>
</comment>
<sequence>MSDSGVIFKRCCCRHPGSNRLMESACPRLGERGHGSWYYHCTVVTLSGQRERVRRGGHATRKDAEAARDALLARSAEERTTELWTVDRWLRYWLTTRTSIRPSTLRSYTDHVERHLIPHLGRIRLGELTGRHITAMFTTLASTDGRYGRPPTPSTLHRIRATLRSALNAAIRNGLIRDNPARFIELPSPCRPQAQVWTEHRVDEWRRTGQRYSVAVWTTAQVADFLRFVDVDRLYAMWWLIALRGLRRGEAAGLRWVDVDLHAGVVMISQQRITYGHVTTEGPPKTAASRRTIALDKTTMRLLSEHRRRQIAESHNAGDRWVESGYVFTNLLGVPLNPDYLTRRFRTLVTKSGLPPVRLHDLRHGAATLAHAAGADLKTVQEQLGHTSIVLTADTYTSVLMQMHFKIAEATARLVLTAAARNPGHRHRAKLGNGTPGSGVKQQQTGPEPKRPNGKRRNKGAKKRGTRRTHA</sequence>
<feature type="region of interest" description="Disordered" evidence="5">
    <location>
        <begin position="422"/>
        <end position="471"/>
    </location>
</feature>
<dbReference type="InterPro" id="IPR044068">
    <property type="entry name" value="CB"/>
</dbReference>
<evidence type="ECO:0000313" key="8">
    <source>
        <dbReference type="EMBL" id="GAA1830282.1"/>
    </source>
</evidence>
<dbReference type="CDD" id="cd01189">
    <property type="entry name" value="INT_ICEBs1_C_like"/>
    <property type="match status" value="1"/>
</dbReference>
<feature type="domain" description="Tyr recombinase" evidence="6">
    <location>
        <begin position="212"/>
        <end position="409"/>
    </location>
</feature>
<dbReference type="SUPFAM" id="SSF56349">
    <property type="entry name" value="DNA breaking-rejoining enzymes"/>
    <property type="match status" value="1"/>
</dbReference>
<keyword evidence="2 4" id="KW-0238">DNA-binding</keyword>
<dbReference type="Pfam" id="PF14659">
    <property type="entry name" value="Phage_int_SAM_3"/>
    <property type="match status" value="1"/>
</dbReference>
<dbReference type="InterPro" id="IPR004107">
    <property type="entry name" value="Integrase_SAM-like_N"/>
</dbReference>
<name>A0ABN2MKN5_9ACTN</name>
<evidence type="ECO:0000259" key="7">
    <source>
        <dbReference type="PROSITE" id="PS51900"/>
    </source>
</evidence>
<dbReference type="InterPro" id="IPR010998">
    <property type="entry name" value="Integrase_recombinase_N"/>
</dbReference>
<proteinExistence type="predicted"/>
<feature type="compositionally biased region" description="Basic residues" evidence="5">
    <location>
        <begin position="452"/>
        <end position="471"/>
    </location>
</feature>
<dbReference type="InterPro" id="IPR011010">
    <property type="entry name" value="DNA_brk_join_enz"/>
</dbReference>
<feature type="domain" description="Core-binding (CB)" evidence="7">
    <location>
        <begin position="84"/>
        <end position="171"/>
    </location>
</feature>
<evidence type="ECO:0000256" key="1">
    <source>
        <dbReference type="ARBA" id="ARBA00022908"/>
    </source>
</evidence>
<keyword evidence="9" id="KW-1185">Reference proteome</keyword>
<reference evidence="8 9" key="1">
    <citation type="journal article" date="2019" name="Int. J. Syst. Evol. Microbiol.">
        <title>The Global Catalogue of Microorganisms (GCM) 10K type strain sequencing project: providing services to taxonomists for standard genome sequencing and annotation.</title>
        <authorList>
            <consortium name="The Broad Institute Genomics Platform"/>
            <consortium name="The Broad Institute Genome Sequencing Center for Infectious Disease"/>
            <person name="Wu L."/>
            <person name="Ma J."/>
        </authorList>
    </citation>
    <scope>NUCLEOTIDE SEQUENCE [LARGE SCALE GENOMIC DNA]</scope>
    <source>
        <strain evidence="8 9">JCM 13250</strain>
    </source>
</reference>
<dbReference type="Proteomes" id="UP001500218">
    <property type="component" value="Unassembled WGS sequence"/>
</dbReference>
<dbReference type="Pfam" id="PF00589">
    <property type="entry name" value="Phage_integrase"/>
    <property type="match status" value="1"/>
</dbReference>
<protein>
    <submittedName>
        <fullName evidence="8">Tyrosine-type recombinase/integrase</fullName>
    </submittedName>
</protein>
<dbReference type="PROSITE" id="PS51898">
    <property type="entry name" value="TYR_RECOMBINASE"/>
    <property type="match status" value="1"/>
</dbReference>
<gene>
    <name evidence="8" type="ORF">GCM10009682_56340</name>
</gene>
<dbReference type="PANTHER" id="PTHR30349">
    <property type="entry name" value="PHAGE INTEGRASE-RELATED"/>
    <property type="match status" value="1"/>
</dbReference>
<dbReference type="EMBL" id="BAAALT010000261">
    <property type="protein sequence ID" value="GAA1830282.1"/>
    <property type="molecule type" value="Genomic_DNA"/>
</dbReference>
<evidence type="ECO:0000313" key="9">
    <source>
        <dbReference type="Proteomes" id="UP001500218"/>
    </source>
</evidence>
<keyword evidence="3" id="KW-0233">DNA recombination</keyword>
<dbReference type="PROSITE" id="PS51900">
    <property type="entry name" value="CB"/>
    <property type="match status" value="1"/>
</dbReference>
<keyword evidence="1" id="KW-0229">DNA integration</keyword>
<evidence type="ECO:0000259" key="6">
    <source>
        <dbReference type="PROSITE" id="PS51898"/>
    </source>
</evidence>
<dbReference type="InterPro" id="IPR013762">
    <property type="entry name" value="Integrase-like_cat_sf"/>
</dbReference>
<evidence type="ECO:0000256" key="3">
    <source>
        <dbReference type="ARBA" id="ARBA00023172"/>
    </source>
</evidence>